<dbReference type="EMBL" id="CABIJS010000066">
    <property type="protein sequence ID" value="VUZ41641.1"/>
    <property type="molecule type" value="Genomic_DNA"/>
</dbReference>
<keyword evidence="3" id="KW-1185">Reference proteome</keyword>
<sequence>MLEESKEGSPIFFNSEGATGFSNKESLPSLPASGEVISRITGTRKMVTNYETYIAYEIQTV</sequence>
<accession>A0A564Y321</accession>
<evidence type="ECO:0000313" key="3">
    <source>
        <dbReference type="Proteomes" id="UP000321570"/>
    </source>
</evidence>
<proteinExistence type="predicted"/>
<evidence type="ECO:0000256" key="1">
    <source>
        <dbReference type="SAM" id="MobiDB-lite"/>
    </source>
</evidence>
<protein>
    <submittedName>
        <fullName evidence="2">Uncharacterized protein</fullName>
    </submittedName>
</protein>
<dbReference type="AlphaFoldDB" id="A0A564Y321"/>
<feature type="region of interest" description="Disordered" evidence="1">
    <location>
        <begin position="1"/>
        <end position="29"/>
    </location>
</feature>
<gene>
    <name evidence="2" type="ORF">WMSIL1_LOCUS2568</name>
</gene>
<name>A0A564Y321_HYMDI</name>
<evidence type="ECO:0000313" key="2">
    <source>
        <dbReference type="EMBL" id="VUZ41641.1"/>
    </source>
</evidence>
<feature type="non-terminal residue" evidence="2">
    <location>
        <position position="61"/>
    </location>
</feature>
<reference evidence="2 3" key="1">
    <citation type="submission" date="2019-07" db="EMBL/GenBank/DDBJ databases">
        <authorList>
            <person name="Jastrzebski P J."/>
            <person name="Paukszto L."/>
            <person name="Jastrzebski P J."/>
        </authorList>
    </citation>
    <scope>NUCLEOTIDE SEQUENCE [LARGE SCALE GENOMIC DNA]</scope>
    <source>
        <strain evidence="2 3">WMS-il1</strain>
    </source>
</reference>
<organism evidence="2 3">
    <name type="scientific">Hymenolepis diminuta</name>
    <name type="common">Rat tapeworm</name>
    <dbReference type="NCBI Taxonomy" id="6216"/>
    <lineage>
        <taxon>Eukaryota</taxon>
        <taxon>Metazoa</taxon>
        <taxon>Spiralia</taxon>
        <taxon>Lophotrochozoa</taxon>
        <taxon>Platyhelminthes</taxon>
        <taxon>Cestoda</taxon>
        <taxon>Eucestoda</taxon>
        <taxon>Cyclophyllidea</taxon>
        <taxon>Hymenolepididae</taxon>
        <taxon>Hymenolepis</taxon>
    </lineage>
</organism>
<feature type="compositionally biased region" description="Polar residues" evidence="1">
    <location>
        <begin position="16"/>
        <end position="26"/>
    </location>
</feature>
<dbReference type="Proteomes" id="UP000321570">
    <property type="component" value="Unassembled WGS sequence"/>
</dbReference>